<feature type="compositionally biased region" description="Polar residues" evidence="1">
    <location>
        <begin position="479"/>
        <end position="492"/>
    </location>
</feature>
<feature type="region of interest" description="Disordered" evidence="1">
    <location>
        <begin position="382"/>
        <end position="616"/>
    </location>
</feature>
<feature type="compositionally biased region" description="Polar residues" evidence="1">
    <location>
        <begin position="431"/>
        <end position="449"/>
    </location>
</feature>
<protein>
    <submittedName>
        <fullName evidence="2">Uncharacterized protein</fullName>
    </submittedName>
</protein>
<dbReference type="Proteomes" id="UP000186303">
    <property type="component" value="Chromosome 2"/>
</dbReference>
<organism evidence="2 3">
    <name type="scientific">Malassezia sympodialis (strain ATCC 42132)</name>
    <name type="common">Atopic eczema-associated yeast</name>
    <dbReference type="NCBI Taxonomy" id="1230383"/>
    <lineage>
        <taxon>Eukaryota</taxon>
        <taxon>Fungi</taxon>
        <taxon>Dikarya</taxon>
        <taxon>Basidiomycota</taxon>
        <taxon>Ustilaginomycotina</taxon>
        <taxon>Malasseziomycetes</taxon>
        <taxon>Malasseziales</taxon>
        <taxon>Malasseziaceae</taxon>
        <taxon>Malassezia</taxon>
    </lineage>
</organism>
<dbReference type="STRING" id="1230383.A0A1M8A2E7"/>
<proteinExistence type="predicted"/>
<reference evidence="3" key="1">
    <citation type="journal article" date="2017" name="Nucleic Acids Res.">
        <title>Proteogenomics produces comprehensive and highly accurate protein-coding gene annotation in a complete genome assembly of Malassezia sympodialis.</title>
        <authorList>
            <person name="Zhu Y."/>
            <person name="Engstroem P.G."/>
            <person name="Tellgren-Roth C."/>
            <person name="Baudo C.D."/>
            <person name="Kennell J.C."/>
            <person name="Sun S."/>
            <person name="Billmyre R.B."/>
            <person name="Schroeder M.S."/>
            <person name="Andersson A."/>
            <person name="Holm T."/>
            <person name="Sigurgeirsson B."/>
            <person name="Wu G."/>
            <person name="Sankaranarayanan S.R."/>
            <person name="Siddharthan R."/>
            <person name="Sanyal K."/>
            <person name="Lundeberg J."/>
            <person name="Nystedt B."/>
            <person name="Boekhout T."/>
            <person name="Dawson T.L. Jr."/>
            <person name="Heitman J."/>
            <person name="Scheynius A."/>
            <person name="Lehtioe J."/>
        </authorList>
    </citation>
    <scope>NUCLEOTIDE SEQUENCE [LARGE SCALE GENOMIC DNA]</scope>
    <source>
        <strain evidence="3">ATCC 42132</strain>
    </source>
</reference>
<feature type="compositionally biased region" description="Low complexity" evidence="1">
    <location>
        <begin position="411"/>
        <end position="430"/>
    </location>
</feature>
<feature type="compositionally biased region" description="Polar residues" evidence="1">
    <location>
        <begin position="502"/>
        <end position="514"/>
    </location>
</feature>
<dbReference type="OrthoDB" id="3357439at2759"/>
<name>A0A1M8A2E7_MALS4</name>
<feature type="compositionally biased region" description="Basic and acidic residues" evidence="1">
    <location>
        <begin position="383"/>
        <end position="401"/>
    </location>
</feature>
<accession>A0A1M8A2E7</accession>
<sequence length="616" mass="65736">MTPLQPPSVAATVENHTPTPKRRKSRGPHSADTSFAHAMDLRSPAWQTIVAFRTSFGKGFNRVLDGSFNLSTARKVVCDKYQVDPQTPMLLSYTAPDGMEIDLEDAEDFRAFQVYASRESVVTVNVEMDAANVGVSKPTTDPSLQTPSKPRSRRGTRGKGASAPPPAPEPATDASAPIAEDTPAEVREAPASGREAPVDGPEAPADGREASTAADATPKESGRKRKQKKVAEKDTEKEADKKAKKQKENEPLQEAPAAPPTADSDDDSDDDLPLSQSAPPSSQTNPPLSQESVSEKPRRHRRTKAEMEAFRAEQAAKKLEKEKARQNKASHPVPTDTTAEPEAAGDETTIIHEPRNDEYISAASSAVQALVEEGSAAMQQRLNDLKAKKQRKNAAEREEQKLLMGLVGKESSASDTTMPSSSQPQTQETSVLTRNNPDVTNQDESTSFDSAEPFFSQPESHTPTSLSHVHGPAPRPSGPSESTPKRASTQYMDASDHPSHDASATSRRPSSGFTKLSELRPSTLRRTLSRQESPIVSASASEASADIEAMLGPATSAADSEASSDTESSASTDSDSSEEDSASALPASKMAGATAAVSAEEDSHAKRKRSFFSALS</sequence>
<feature type="region of interest" description="Disordered" evidence="1">
    <location>
        <begin position="1"/>
        <end position="32"/>
    </location>
</feature>
<dbReference type="AlphaFoldDB" id="A0A1M8A2E7"/>
<feature type="compositionally biased region" description="Basic and acidic residues" evidence="1">
    <location>
        <begin position="229"/>
        <end position="250"/>
    </location>
</feature>
<dbReference type="EMBL" id="LT671822">
    <property type="protein sequence ID" value="SHO76615.1"/>
    <property type="molecule type" value="Genomic_DNA"/>
</dbReference>
<feature type="compositionally biased region" description="Polar residues" evidence="1">
    <location>
        <begin position="137"/>
        <end position="149"/>
    </location>
</feature>
<feature type="compositionally biased region" description="Acidic residues" evidence="1">
    <location>
        <begin position="263"/>
        <end position="272"/>
    </location>
</feature>
<gene>
    <name evidence="2" type="ORF">MSYG_0953</name>
</gene>
<feature type="compositionally biased region" description="Low complexity" evidence="1">
    <location>
        <begin position="273"/>
        <end position="284"/>
    </location>
</feature>
<evidence type="ECO:0000256" key="1">
    <source>
        <dbReference type="SAM" id="MobiDB-lite"/>
    </source>
</evidence>
<evidence type="ECO:0000313" key="3">
    <source>
        <dbReference type="Proteomes" id="UP000186303"/>
    </source>
</evidence>
<feature type="compositionally biased region" description="Basic and acidic residues" evidence="1">
    <location>
        <begin position="304"/>
        <end position="325"/>
    </location>
</feature>
<dbReference type="VEuPathDB" id="FungiDB:MSYG_0953"/>
<feature type="compositionally biased region" description="Low complexity" evidence="1">
    <location>
        <begin position="554"/>
        <end position="574"/>
    </location>
</feature>
<evidence type="ECO:0000313" key="2">
    <source>
        <dbReference type="EMBL" id="SHO76615.1"/>
    </source>
</evidence>
<dbReference type="OMA" id="IHEPRND"/>
<feature type="region of interest" description="Disordered" evidence="1">
    <location>
        <begin position="133"/>
        <end position="357"/>
    </location>
</feature>
<keyword evidence="3" id="KW-1185">Reference proteome</keyword>
<feature type="compositionally biased region" description="Polar residues" evidence="1">
    <location>
        <begin position="457"/>
        <end position="467"/>
    </location>
</feature>